<evidence type="ECO:0000256" key="1">
    <source>
        <dbReference type="ARBA" id="ARBA00004651"/>
    </source>
</evidence>
<evidence type="ECO:0000313" key="10">
    <source>
        <dbReference type="Proteomes" id="UP000320393"/>
    </source>
</evidence>
<evidence type="ECO:0000256" key="4">
    <source>
        <dbReference type="ARBA" id="ARBA00022692"/>
    </source>
</evidence>
<feature type="transmembrane region" description="Helical" evidence="7">
    <location>
        <begin position="9"/>
        <end position="30"/>
    </location>
</feature>
<dbReference type="GO" id="GO:0005886">
    <property type="term" value="C:plasma membrane"/>
    <property type="evidence" value="ECO:0007669"/>
    <property type="project" value="UniProtKB-SubCell"/>
</dbReference>
<accession>A0A537LVR6</accession>
<dbReference type="SUPFAM" id="SSF161098">
    <property type="entry name" value="MetI-like"/>
    <property type="match status" value="1"/>
</dbReference>
<comment type="caution">
    <text evidence="9">The sequence shown here is derived from an EMBL/GenBank/DDBJ whole genome shotgun (WGS) entry which is preliminary data.</text>
</comment>
<organism evidence="9 10">
    <name type="scientific">Candidatus Segetimicrobium genomatis</name>
    <dbReference type="NCBI Taxonomy" id="2569760"/>
    <lineage>
        <taxon>Bacteria</taxon>
        <taxon>Bacillati</taxon>
        <taxon>Candidatus Sysuimicrobiota</taxon>
        <taxon>Candidatus Sysuimicrobiia</taxon>
        <taxon>Candidatus Sysuimicrobiales</taxon>
        <taxon>Candidatus Segetimicrobiaceae</taxon>
        <taxon>Candidatus Segetimicrobium</taxon>
    </lineage>
</organism>
<keyword evidence="2 7" id="KW-0813">Transport</keyword>
<dbReference type="GO" id="GO:0055085">
    <property type="term" value="P:transmembrane transport"/>
    <property type="evidence" value="ECO:0007669"/>
    <property type="project" value="InterPro"/>
</dbReference>
<gene>
    <name evidence="9" type="ORF">E6H02_06235</name>
</gene>
<keyword evidence="5 7" id="KW-1133">Transmembrane helix</keyword>
<proteinExistence type="inferred from homology"/>
<name>A0A537LVR6_9BACT</name>
<dbReference type="InterPro" id="IPR000515">
    <property type="entry name" value="MetI-like"/>
</dbReference>
<sequence>MGRYLARRLFLLLPVALGITIVTFFLLRLIPGDPAVIMLDNRATAENVARLQHQLGLDRPLYLQYLYFLENIATGRLGESLIYRTQVLPIILGRLPVTLFLAVYSTILAAVVAVPLGTWAALRKGRSSDQVIRFGVLLSLATPNYWVAIVLLLVFSVELRWLPVGGYGTTFGDHLRHLFLPALTIALSLCPILVRTLRHNVLEVLRTDYVRTARAKGLRAVTVFTRHVLRNSLVSTVSILGVYLGFLVGGAVVTETVYAIPGTGYLLIKSTFARDYPMVQGLTLIFAMLVIAVNLLTDLTYALLDPRVTYD</sequence>
<evidence type="ECO:0000256" key="5">
    <source>
        <dbReference type="ARBA" id="ARBA00022989"/>
    </source>
</evidence>
<evidence type="ECO:0000256" key="6">
    <source>
        <dbReference type="ARBA" id="ARBA00023136"/>
    </source>
</evidence>
<evidence type="ECO:0000313" key="9">
    <source>
        <dbReference type="EMBL" id="TMJ12121.1"/>
    </source>
</evidence>
<dbReference type="Pfam" id="PF19300">
    <property type="entry name" value="BPD_transp_1_N"/>
    <property type="match status" value="1"/>
</dbReference>
<keyword evidence="4 7" id="KW-0812">Transmembrane</keyword>
<dbReference type="InterPro" id="IPR035906">
    <property type="entry name" value="MetI-like_sf"/>
</dbReference>
<dbReference type="Proteomes" id="UP000320393">
    <property type="component" value="Unassembled WGS sequence"/>
</dbReference>
<dbReference type="PANTHER" id="PTHR43163">
    <property type="entry name" value="DIPEPTIDE TRANSPORT SYSTEM PERMEASE PROTEIN DPPB-RELATED"/>
    <property type="match status" value="1"/>
</dbReference>
<feature type="domain" description="ABC transmembrane type-1" evidence="8">
    <location>
        <begin position="95"/>
        <end position="297"/>
    </location>
</feature>
<keyword evidence="6 7" id="KW-0472">Membrane</keyword>
<keyword evidence="3" id="KW-1003">Cell membrane</keyword>
<evidence type="ECO:0000256" key="2">
    <source>
        <dbReference type="ARBA" id="ARBA00022448"/>
    </source>
</evidence>
<feature type="transmembrane region" description="Helical" evidence="7">
    <location>
        <begin position="177"/>
        <end position="197"/>
    </location>
</feature>
<feature type="transmembrane region" description="Helical" evidence="7">
    <location>
        <begin position="281"/>
        <end position="304"/>
    </location>
</feature>
<feature type="transmembrane region" description="Helical" evidence="7">
    <location>
        <begin position="134"/>
        <end position="157"/>
    </location>
</feature>
<dbReference type="EMBL" id="VBAM01000196">
    <property type="protein sequence ID" value="TMJ12121.1"/>
    <property type="molecule type" value="Genomic_DNA"/>
</dbReference>
<dbReference type="InterPro" id="IPR045621">
    <property type="entry name" value="BPD_transp_1_N"/>
</dbReference>
<feature type="transmembrane region" description="Helical" evidence="7">
    <location>
        <begin position="99"/>
        <end position="122"/>
    </location>
</feature>
<reference evidence="9 10" key="1">
    <citation type="journal article" date="2019" name="Nat. Microbiol.">
        <title>Mediterranean grassland soil C-N compound turnover is dependent on rainfall and depth, and is mediated by genomically divergent microorganisms.</title>
        <authorList>
            <person name="Diamond S."/>
            <person name="Andeer P.F."/>
            <person name="Li Z."/>
            <person name="Crits-Christoph A."/>
            <person name="Burstein D."/>
            <person name="Anantharaman K."/>
            <person name="Lane K.R."/>
            <person name="Thomas B.C."/>
            <person name="Pan C."/>
            <person name="Northen T.R."/>
            <person name="Banfield J.F."/>
        </authorList>
    </citation>
    <scope>NUCLEOTIDE SEQUENCE [LARGE SCALE GENOMIC DNA]</scope>
    <source>
        <strain evidence="9">NP_5</strain>
    </source>
</reference>
<evidence type="ECO:0000256" key="7">
    <source>
        <dbReference type="RuleBase" id="RU363032"/>
    </source>
</evidence>
<evidence type="ECO:0000259" key="8">
    <source>
        <dbReference type="PROSITE" id="PS50928"/>
    </source>
</evidence>
<dbReference type="Gene3D" id="1.10.3720.10">
    <property type="entry name" value="MetI-like"/>
    <property type="match status" value="1"/>
</dbReference>
<dbReference type="AlphaFoldDB" id="A0A537LVR6"/>
<comment type="similarity">
    <text evidence="7">Belongs to the binding-protein-dependent transport system permease family.</text>
</comment>
<comment type="subcellular location">
    <subcellularLocation>
        <location evidence="1 7">Cell membrane</location>
        <topology evidence="1 7">Multi-pass membrane protein</topology>
    </subcellularLocation>
</comment>
<protein>
    <submittedName>
        <fullName evidence="9">ABC transporter permease</fullName>
    </submittedName>
</protein>
<evidence type="ECO:0000256" key="3">
    <source>
        <dbReference type="ARBA" id="ARBA00022475"/>
    </source>
</evidence>
<dbReference type="PROSITE" id="PS50928">
    <property type="entry name" value="ABC_TM1"/>
    <property type="match status" value="1"/>
</dbReference>
<dbReference type="Pfam" id="PF00528">
    <property type="entry name" value="BPD_transp_1"/>
    <property type="match status" value="1"/>
</dbReference>
<dbReference type="CDD" id="cd06261">
    <property type="entry name" value="TM_PBP2"/>
    <property type="match status" value="1"/>
</dbReference>
<feature type="transmembrane region" description="Helical" evidence="7">
    <location>
        <begin position="233"/>
        <end position="261"/>
    </location>
</feature>
<dbReference type="PANTHER" id="PTHR43163:SF6">
    <property type="entry name" value="DIPEPTIDE TRANSPORT SYSTEM PERMEASE PROTEIN DPPB-RELATED"/>
    <property type="match status" value="1"/>
</dbReference>